<name>A0A830GUI0_9CREN</name>
<feature type="domain" description="GINS subunit" evidence="1">
    <location>
        <begin position="67"/>
        <end position="166"/>
    </location>
</feature>
<accession>A0A830GUI0</accession>
<dbReference type="EMBL" id="BMNL01000003">
    <property type="protein sequence ID" value="GGP21349.1"/>
    <property type="molecule type" value="Genomic_DNA"/>
</dbReference>
<evidence type="ECO:0000313" key="2">
    <source>
        <dbReference type="EMBL" id="GGP21349.1"/>
    </source>
</evidence>
<dbReference type="RefSeq" id="WP_188596602.1">
    <property type="nucleotide sequence ID" value="NZ_BMNL01000003.1"/>
</dbReference>
<dbReference type="CDD" id="cd11714">
    <property type="entry name" value="GINS_A_archaea"/>
    <property type="match status" value="1"/>
</dbReference>
<organism evidence="2 3">
    <name type="scientific">Thermocladium modestius</name>
    <dbReference type="NCBI Taxonomy" id="62609"/>
    <lineage>
        <taxon>Archaea</taxon>
        <taxon>Thermoproteota</taxon>
        <taxon>Thermoprotei</taxon>
        <taxon>Thermoproteales</taxon>
        <taxon>Thermoproteaceae</taxon>
        <taxon>Thermocladium</taxon>
    </lineage>
</organism>
<reference evidence="2" key="2">
    <citation type="submission" date="2020-09" db="EMBL/GenBank/DDBJ databases">
        <authorList>
            <person name="Sun Q."/>
            <person name="Ohkuma M."/>
        </authorList>
    </citation>
    <scope>NUCLEOTIDE SEQUENCE</scope>
    <source>
        <strain evidence="2">JCM 10088</strain>
    </source>
</reference>
<dbReference type="OrthoDB" id="25946at2157"/>
<dbReference type="InterPro" id="IPR038437">
    <property type="entry name" value="GINS_Psf3_sf"/>
</dbReference>
<dbReference type="AlphaFoldDB" id="A0A830GUI0"/>
<sequence>MSFKSVIEVMEYPQSVRLVASRDVPEIRVGGYGVGPLKAGDPIQAPPSMALLLISKGMAQLIQQDFISLDDLRKIHWRENKSLNELQELDRGFYVRARLSMSQLGEQEARQYEQILRELAQARLRKLLNAVAVSPSLVDTREFLDKLPVEEEALVREVSKAAGNWLDAVGGRP</sequence>
<proteinExistence type="predicted"/>
<gene>
    <name evidence="2" type="ORF">GCM10007981_12810</name>
</gene>
<reference evidence="2" key="1">
    <citation type="journal article" date="2014" name="Int. J. Syst. Evol. Microbiol.">
        <title>Complete genome sequence of Corynebacterium casei LMG S-19264T (=DSM 44701T), isolated from a smear-ripened cheese.</title>
        <authorList>
            <consortium name="US DOE Joint Genome Institute (JGI-PGF)"/>
            <person name="Walter F."/>
            <person name="Albersmeier A."/>
            <person name="Kalinowski J."/>
            <person name="Ruckert C."/>
        </authorList>
    </citation>
    <scope>NUCLEOTIDE SEQUENCE</scope>
    <source>
        <strain evidence="2">JCM 10088</strain>
    </source>
</reference>
<evidence type="ECO:0000259" key="1">
    <source>
        <dbReference type="Pfam" id="PF05916"/>
    </source>
</evidence>
<dbReference type="InterPro" id="IPR021151">
    <property type="entry name" value="GINS_A"/>
</dbReference>
<comment type="caution">
    <text evidence="2">The sequence shown here is derived from an EMBL/GenBank/DDBJ whole genome shotgun (WGS) entry which is preliminary data.</text>
</comment>
<dbReference type="Gene3D" id="1.20.58.2050">
    <property type="match status" value="1"/>
</dbReference>
<protein>
    <recommendedName>
        <fullName evidence="1">GINS subunit domain-containing protein</fullName>
    </recommendedName>
</protein>
<evidence type="ECO:0000313" key="3">
    <source>
        <dbReference type="Proteomes" id="UP000610960"/>
    </source>
</evidence>
<dbReference type="Pfam" id="PF05916">
    <property type="entry name" value="Sld5"/>
    <property type="match status" value="1"/>
</dbReference>
<dbReference type="Proteomes" id="UP000610960">
    <property type="component" value="Unassembled WGS sequence"/>
</dbReference>
<keyword evidence="3" id="KW-1185">Reference proteome</keyword>